<dbReference type="AlphaFoldDB" id="A3HWG7"/>
<keyword evidence="5" id="KW-1185">Reference proteome</keyword>
<dbReference type="CDD" id="cd17534">
    <property type="entry name" value="REC_DC-like"/>
    <property type="match status" value="1"/>
</dbReference>
<accession>A3HWG7</accession>
<gene>
    <name evidence="4" type="ORF">ALPR1_17928</name>
</gene>
<evidence type="ECO:0000313" key="4">
    <source>
        <dbReference type="EMBL" id="EAZ80940.1"/>
    </source>
</evidence>
<feature type="domain" description="Response regulatory" evidence="2">
    <location>
        <begin position="23"/>
        <end position="138"/>
    </location>
</feature>
<dbReference type="GO" id="GO:0000156">
    <property type="term" value="F:phosphorelay response regulator activity"/>
    <property type="evidence" value="ECO:0007669"/>
    <property type="project" value="InterPro"/>
</dbReference>
<dbReference type="GO" id="GO:0003677">
    <property type="term" value="F:DNA binding"/>
    <property type="evidence" value="ECO:0007669"/>
    <property type="project" value="InterPro"/>
</dbReference>
<sequence length="262" mass="29765">MESCGAILLFIEPLKSDSLSQINILIVEDELIIAEDLKDILESQGYHVSGIAVSAREALQIIEEHHIDIALLDIKIKGGKDGIMLGKEIREHYRIPFVYLTSHVDTATLSRAKETFPYGYLVKPFNEKEIHATIEVAISNFASENTKKELTDSADEFVLKDSLFVRSNGMLIKLKLEQIIYLEADANYTQVFLKDKKYVVRSTLKDLEQKLNPNFFARIHKSFLINLEKIEAIDAQSVHIGGKEIPISRSQHSWLINQIKTL</sequence>
<evidence type="ECO:0000256" key="1">
    <source>
        <dbReference type="PROSITE-ProRule" id="PRU00169"/>
    </source>
</evidence>
<dbReference type="HOGENOM" id="CLU_000445_14_1_10"/>
<proteinExistence type="predicted"/>
<reference evidence="4 5" key="1">
    <citation type="journal article" date="2011" name="J. Bacteriol.">
        <title>Complete genome sequence of Algoriphagus sp. PR1, bacterial prey of a colony-forming choanoflagellate.</title>
        <authorList>
            <person name="Alegado R.A."/>
            <person name="Ferriera S."/>
            <person name="Nusbaum C."/>
            <person name="Young S.K."/>
            <person name="Zeng Q."/>
            <person name="Imamovic A."/>
            <person name="Fairclough S.R."/>
            <person name="King N."/>
        </authorList>
    </citation>
    <scope>NUCLEOTIDE SEQUENCE [LARGE SCALE GENOMIC DNA]</scope>
    <source>
        <strain evidence="4 5">PR1</strain>
    </source>
</reference>
<dbReference type="InterPro" id="IPR001789">
    <property type="entry name" value="Sig_transdc_resp-reg_receiver"/>
</dbReference>
<dbReference type="Proteomes" id="UP000003919">
    <property type="component" value="Unassembled WGS sequence"/>
</dbReference>
<evidence type="ECO:0000259" key="2">
    <source>
        <dbReference type="PROSITE" id="PS50110"/>
    </source>
</evidence>
<dbReference type="SUPFAM" id="SSF52172">
    <property type="entry name" value="CheY-like"/>
    <property type="match status" value="1"/>
</dbReference>
<keyword evidence="1" id="KW-0597">Phosphoprotein</keyword>
<dbReference type="PANTHER" id="PTHR37299">
    <property type="entry name" value="TRANSCRIPTIONAL REGULATOR-RELATED"/>
    <property type="match status" value="1"/>
</dbReference>
<dbReference type="STRING" id="388413.ALPR1_17928"/>
<dbReference type="InterPro" id="IPR011006">
    <property type="entry name" value="CheY-like_superfamily"/>
</dbReference>
<organism evidence="4 5">
    <name type="scientific">Algoriphagus machipongonensis</name>
    <dbReference type="NCBI Taxonomy" id="388413"/>
    <lineage>
        <taxon>Bacteria</taxon>
        <taxon>Pseudomonadati</taxon>
        <taxon>Bacteroidota</taxon>
        <taxon>Cytophagia</taxon>
        <taxon>Cytophagales</taxon>
        <taxon>Cyclobacteriaceae</taxon>
        <taxon>Algoriphagus</taxon>
    </lineage>
</organism>
<name>A3HWG7_9BACT</name>
<dbReference type="EMBL" id="AAXU02000001">
    <property type="protein sequence ID" value="EAZ80940.1"/>
    <property type="molecule type" value="Genomic_DNA"/>
</dbReference>
<dbReference type="eggNOG" id="COG3279">
    <property type="taxonomic scope" value="Bacteria"/>
</dbReference>
<feature type="modified residue" description="4-aspartylphosphate" evidence="1">
    <location>
        <position position="73"/>
    </location>
</feature>
<evidence type="ECO:0000313" key="5">
    <source>
        <dbReference type="Proteomes" id="UP000003919"/>
    </source>
</evidence>
<evidence type="ECO:0000259" key="3">
    <source>
        <dbReference type="PROSITE" id="PS50930"/>
    </source>
</evidence>
<dbReference type="Pfam" id="PF00072">
    <property type="entry name" value="Response_reg"/>
    <property type="match status" value="1"/>
</dbReference>
<dbReference type="InterPro" id="IPR046947">
    <property type="entry name" value="LytR-like"/>
</dbReference>
<dbReference type="Gene3D" id="3.40.50.2300">
    <property type="match status" value="1"/>
</dbReference>
<dbReference type="SMART" id="SM00850">
    <property type="entry name" value="LytTR"/>
    <property type="match status" value="1"/>
</dbReference>
<feature type="domain" description="HTH LytTR-type" evidence="3">
    <location>
        <begin position="163"/>
        <end position="261"/>
    </location>
</feature>
<dbReference type="Pfam" id="PF04397">
    <property type="entry name" value="LytTR"/>
    <property type="match status" value="1"/>
</dbReference>
<dbReference type="PANTHER" id="PTHR37299:SF1">
    <property type="entry name" value="STAGE 0 SPORULATION PROTEIN A HOMOLOG"/>
    <property type="match status" value="1"/>
</dbReference>
<dbReference type="SMART" id="SM00448">
    <property type="entry name" value="REC"/>
    <property type="match status" value="1"/>
</dbReference>
<protein>
    <submittedName>
        <fullName evidence="4">Response regulator</fullName>
    </submittedName>
</protein>
<dbReference type="InterPro" id="IPR007492">
    <property type="entry name" value="LytTR_DNA-bd_dom"/>
</dbReference>
<dbReference type="PROSITE" id="PS50930">
    <property type="entry name" value="HTH_LYTTR"/>
    <property type="match status" value="1"/>
</dbReference>
<dbReference type="Gene3D" id="2.40.50.1020">
    <property type="entry name" value="LytTr DNA-binding domain"/>
    <property type="match status" value="1"/>
</dbReference>
<dbReference type="PROSITE" id="PS50110">
    <property type="entry name" value="RESPONSE_REGULATORY"/>
    <property type="match status" value="1"/>
</dbReference>
<comment type="caution">
    <text evidence="4">The sequence shown here is derived from an EMBL/GenBank/DDBJ whole genome shotgun (WGS) entry which is preliminary data.</text>
</comment>